<evidence type="ECO:0000256" key="4">
    <source>
        <dbReference type="ARBA" id="ARBA00022741"/>
    </source>
</evidence>
<dbReference type="Proteomes" id="UP000187209">
    <property type="component" value="Unassembled WGS sequence"/>
</dbReference>
<dbReference type="PANTHER" id="PTHR24346:SF30">
    <property type="entry name" value="MATERNAL EMBRYONIC LEUCINE ZIPPER KINASE"/>
    <property type="match status" value="1"/>
</dbReference>
<evidence type="ECO:0000313" key="11">
    <source>
        <dbReference type="EMBL" id="OMJ72307.1"/>
    </source>
</evidence>
<dbReference type="Pfam" id="PF00069">
    <property type="entry name" value="Pkinase"/>
    <property type="match status" value="1"/>
</dbReference>
<accession>A0A1R2B6C4</accession>
<dbReference type="PANTHER" id="PTHR24346">
    <property type="entry name" value="MAP/MICROTUBULE AFFINITY-REGULATING KINASE"/>
    <property type="match status" value="1"/>
</dbReference>
<sequence length="502" mass="56914">MKPKCISKLKITGTKRILQISLPSRKCKSIRVSPLESRLNTGCANSPKNSSSPLRNEQNNQKFISRYIARVLAKPEFQNKKRPIKTAATHRRTNSDGSKEPLSARNNKLSGGKSSCKNSDSDEKTIKKGLGIPNPDIQKTICRELSKKKLYKTNDTDEIIREKLIEAITLSFKTTNSAPNTSIDFYKLGKQIGNGAFGKVSLAQNRLTGHKVAIKIIDKSFIKDERTRRKIFQEVFIMKKLNHRNIIRLLEVFESNKNVMIVLEYAGGGDLLQIIKARGRLTEDECRGIFYQLIEAVKACHNMGIIHRDIKLDNILLTSDYTDIKLCDFGVSRFAKAGEKVDEQCGTPAYLAPEIIADLGYEPFYVDIWSMGVLLYAMLSASVPFKAKNLHDLHKLILRGKYDVPEYFSAEASDLLNKMLNPVPHMRISLEDMKLHAWYNGFVPENILDLSFNVTRQNEILSKMMSYGFPRDYVIQSLNLKDVNHASATYSLLDLESSYNYT</sequence>
<dbReference type="PROSITE" id="PS00107">
    <property type="entry name" value="PROTEIN_KINASE_ATP"/>
    <property type="match status" value="1"/>
</dbReference>
<dbReference type="Gene3D" id="1.10.510.10">
    <property type="entry name" value="Transferase(Phosphotransferase) domain 1"/>
    <property type="match status" value="1"/>
</dbReference>
<evidence type="ECO:0000256" key="1">
    <source>
        <dbReference type="ARBA" id="ARBA00011245"/>
    </source>
</evidence>
<keyword evidence="3" id="KW-0808">Transferase</keyword>
<dbReference type="PROSITE" id="PS50011">
    <property type="entry name" value="PROTEIN_KINASE_DOM"/>
    <property type="match status" value="1"/>
</dbReference>
<dbReference type="GO" id="GO:0035556">
    <property type="term" value="P:intracellular signal transduction"/>
    <property type="evidence" value="ECO:0007669"/>
    <property type="project" value="TreeGrafter"/>
</dbReference>
<evidence type="ECO:0000259" key="9">
    <source>
        <dbReference type="PROSITE" id="PS50011"/>
    </source>
</evidence>
<dbReference type="SUPFAM" id="SSF56112">
    <property type="entry name" value="Protein kinase-like (PK-like)"/>
    <property type="match status" value="1"/>
</dbReference>
<dbReference type="GO" id="GO:0005737">
    <property type="term" value="C:cytoplasm"/>
    <property type="evidence" value="ECO:0007669"/>
    <property type="project" value="TreeGrafter"/>
</dbReference>
<dbReference type="FunFam" id="1.10.510.10:FF:000571">
    <property type="entry name" value="Maternal embryonic leucine zipper kinase"/>
    <property type="match status" value="1"/>
</dbReference>
<feature type="compositionally biased region" description="Polar residues" evidence="8">
    <location>
        <begin position="104"/>
        <end position="118"/>
    </location>
</feature>
<evidence type="ECO:0000259" key="10">
    <source>
        <dbReference type="PROSITE" id="PS50030"/>
    </source>
</evidence>
<evidence type="ECO:0000256" key="6">
    <source>
        <dbReference type="ARBA" id="ARBA00022840"/>
    </source>
</evidence>
<dbReference type="InterPro" id="IPR017441">
    <property type="entry name" value="Protein_kinase_ATP_BS"/>
</dbReference>
<organism evidence="11 12">
    <name type="scientific">Stentor coeruleus</name>
    <dbReference type="NCBI Taxonomy" id="5963"/>
    <lineage>
        <taxon>Eukaryota</taxon>
        <taxon>Sar</taxon>
        <taxon>Alveolata</taxon>
        <taxon>Ciliophora</taxon>
        <taxon>Postciliodesmatophora</taxon>
        <taxon>Heterotrichea</taxon>
        <taxon>Heterotrichida</taxon>
        <taxon>Stentoridae</taxon>
        <taxon>Stentor</taxon>
    </lineage>
</organism>
<evidence type="ECO:0000313" key="12">
    <source>
        <dbReference type="Proteomes" id="UP000187209"/>
    </source>
</evidence>
<evidence type="ECO:0000256" key="7">
    <source>
        <dbReference type="PROSITE-ProRule" id="PRU10141"/>
    </source>
</evidence>
<keyword evidence="12" id="KW-1185">Reference proteome</keyword>
<proteinExistence type="predicted"/>
<evidence type="ECO:0000256" key="8">
    <source>
        <dbReference type="SAM" id="MobiDB-lite"/>
    </source>
</evidence>
<feature type="compositionally biased region" description="Basic residues" evidence="8">
    <location>
        <begin position="80"/>
        <end position="92"/>
    </location>
</feature>
<keyword evidence="2" id="KW-0723">Serine/threonine-protein kinase</keyword>
<dbReference type="OrthoDB" id="295513at2759"/>
<evidence type="ECO:0000256" key="3">
    <source>
        <dbReference type="ARBA" id="ARBA00022679"/>
    </source>
</evidence>
<dbReference type="GO" id="GO:0005524">
    <property type="term" value="F:ATP binding"/>
    <property type="evidence" value="ECO:0007669"/>
    <property type="project" value="UniProtKB-UniRule"/>
</dbReference>
<dbReference type="InterPro" id="IPR008271">
    <property type="entry name" value="Ser/Thr_kinase_AS"/>
</dbReference>
<dbReference type="PROSITE" id="PS00108">
    <property type="entry name" value="PROTEIN_KINASE_ST"/>
    <property type="match status" value="1"/>
</dbReference>
<dbReference type="PROSITE" id="PS50030">
    <property type="entry name" value="UBA"/>
    <property type="match status" value="1"/>
</dbReference>
<reference evidence="11 12" key="1">
    <citation type="submission" date="2016-11" db="EMBL/GenBank/DDBJ databases">
        <title>The macronuclear genome of Stentor coeruleus: a giant cell with tiny introns.</title>
        <authorList>
            <person name="Slabodnick M."/>
            <person name="Ruby J.G."/>
            <person name="Reiff S.B."/>
            <person name="Swart E.C."/>
            <person name="Gosai S."/>
            <person name="Prabakaran S."/>
            <person name="Witkowska E."/>
            <person name="Larue G.E."/>
            <person name="Fisher S."/>
            <person name="Freeman R.M."/>
            <person name="Gunawardena J."/>
            <person name="Chu W."/>
            <person name="Stover N.A."/>
            <person name="Gregory B.D."/>
            <person name="Nowacki M."/>
            <person name="Derisi J."/>
            <person name="Roy S.W."/>
            <person name="Marshall W.F."/>
            <person name="Sood P."/>
        </authorList>
    </citation>
    <scope>NUCLEOTIDE SEQUENCE [LARGE SCALE GENOMIC DNA]</scope>
    <source>
        <strain evidence="11">WM001</strain>
    </source>
</reference>
<dbReference type="AlphaFoldDB" id="A0A1R2B6C4"/>
<feature type="domain" description="UBA" evidence="10">
    <location>
        <begin position="455"/>
        <end position="495"/>
    </location>
</feature>
<protein>
    <recommendedName>
        <fullName evidence="13">Protein kinase domain-containing protein</fullName>
    </recommendedName>
</protein>
<feature type="domain" description="Protein kinase" evidence="9">
    <location>
        <begin position="186"/>
        <end position="439"/>
    </location>
</feature>
<feature type="region of interest" description="Disordered" evidence="8">
    <location>
        <begin position="38"/>
        <end position="58"/>
    </location>
</feature>
<dbReference type="FunFam" id="3.30.200.20:FF:000003">
    <property type="entry name" value="Non-specific serine/threonine protein kinase"/>
    <property type="match status" value="1"/>
</dbReference>
<feature type="region of interest" description="Disordered" evidence="8">
    <location>
        <begin position="78"/>
        <end position="130"/>
    </location>
</feature>
<evidence type="ECO:0008006" key="13">
    <source>
        <dbReference type="Google" id="ProtNLM"/>
    </source>
</evidence>
<dbReference type="CDD" id="cd14003">
    <property type="entry name" value="STKc_AMPK-like"/>
    <property type="match status" value="1"/>
</dbReference>
<keyword evidence="5" id="KW-0418">Kinase</keyword>
<dbReference type="SMART" id="SM00220">
    <property type="entry name" value="S_TKc"/>
    <property type="match status" value="1"/>
</dbReference>
<feature type="binding site" evidence="7">
    <location>
        <position position="215"/>
    </location>
    <ligand>
        <name>ATP</name>
        <dbReference type="ChEBI" id="CHEBI:30616"/>
    </ligand>
</feature>
<gene>
    <name evidence="11" type="ORF">SteCoe_29276</name>
</gene>
<dbReference type="EMBL" id="MPUH01000912">
    <property type="protein sequence ID" value="OMJ72307.1"/>
    <property type="molecule type" value="Genomic_DNA"/>
</dbReference>
<evidence type="ECO:0000256" key="5">
    <source>
        <dbReference type="ARBA" id="ARBA00022777"/>
    </source>
</evidence>
<dbReference type="InterPro" id="IPR011009">
    <property type="entry name" value="Kinase-like_dom_sf"/>
</dbReference>
<keyword evidence="4 7" id="KW-0547">Nucleotide-binding</keyword>
<dbReference type="InterPro" id="IPR000719">
    <property type="entry name" value="Prot_kinase_dom"/>
</dbReference>
<comment type="caution">
    <text evidence="11">The sequence shown here is derived from an EMBL/GenBank/DDBJ whole genome shotgun (WGS) entry which is preliminary data.</text>
</comment>
<keyword evidence="6 7" id="KW-0067">ATP-binding</keyword>
<comment type="subunit">
    <text evidence="1">Monomer.</text>
</comment>
<dbReference type="GO" id="GO:0004674">
    <property type="term" value="F:protein serine/threonine kinase activity"/>
    <property type="evidence" value="ECO:0007669"/>
    <property type="project" value="UniProtKB-KW"/>
</dbReference>
<dbReference type="InterPro" id="IPR015940">
    <property type="entry name" value="UBA"/>
</dbReference>
<name>A0A1R2B6C4_9CILI</name>
<evidence type="ECO:0000256" key="2">
    <source>
        <dbReference type="ARBA" id="ARBA00022527"/>
    </source>
</evidence>